<organism evidence="2 3">
    <name type="scientific">Penicillium subrubescens</name>
    <dbReference type="NCBI Taxonomy" id="1316194"/>
    <lineage>
        <taxon>Eukaryota</taxon>
        <taxon>Fungi</taxon>
        <taxon>Dikarya</taxon>
        <taxon>Ascomycota</taxon>
        <taxon>Pezizomycotina</taxon>
        <taxon>Eurotiomycetes</taxon>
        <taxon>Eurotiomycetidae</taxon>
        <taxon>Eurotiales</taxon>
        <taxon>Aspergillaceae</taxon>
        <taxon>Penicillium</taxon>
    </lineage>
</organism>
<evidence type="ECO:0000313" key="2">
    <source>
        <dbReference type="EMBL" id="OKP15059.1"/>
    </source>
</evidence>
<proteinExistence type="predicted"/>
<feature type="domain" description="Peptidase S33 tripeptidyl aminopeptidase-like C-terminal" evidence="1">
    <location>
        <begin position="1"/>
        <end position="48"/>
    </location>
</feature>
<dbReference type="EMBL" id="MNBE01000028">
    <property type="protein sequence ID" value="OKP15059.1"/>
    <property type="molecule type" value="Genomic_DNA"/>
</dbReference>
<dbReference type="Pfam" id="PF08386">
    <property type="entry name" value="Abhydrolase_4"/>
    <property type="match status" value="1"/>
</dbReference>
<keyword evidence="3" id="KW-1185">Reference proteome</keyword>
<evidence type="ECO:0000259" key="1">
    <source>
        <dbReference type="Pfam" id="PF08386"/>
    </source>
</evidence>
<dbReference type="InterPro" id="IPR013595">
    <property type="entry name" value="Pept_S33_TAP-like_C"/>
</dbReference>
<sequence length="92" mass="9897">MAKQFSGSVLLEQDSEGHTTIAAPSLCVAKAIRNYFQTGELPAVGTLCEADLKPLVGSHQQVKAQDLTCADRKLMDALMAEVEHGFLPNVQL</sequence>
<name>A0A1Q5URH9_9EURO</name>
<accession>A0A1Q5URH9</accession>
<evidence type="ECO:0000313" key="3">
    <source>
        <dbReference type="Proteomes" id="UP000186955"/>
    </source>
</evidence>
<dbReference type="STRING" id="1316194.A0A1Q5URH9"/>
<dbReference type="Proteomes" id="UP000186955">
    <property type="component" value="Unassembled WGS sequence"/>
</dbReference>
<comment type="caution">
    <text evidence="2">The sequence shown here is derived from an EMBL/GenBank/DDBJ whole genome shotgun (WGS) entry which is preliminary data.</text>
</comment>
<reference evidence="2 3" key="1">
    <citation type="submission" date="2016-10" db="EMBL/GenBank/DDBJ databases">
        <title>Genome sequence of the ascomycete fungus Penicillium subrubescens.</title>
        <authorList>
            <person name="De Vries R.P."/>
            <person name="Peng M."/>
            <person name="Dilokpimol A."/>
            <person name="Hilden K."/>
            <person name="Makela M.R."/>
            <person name="Grigoriev I."/>
            <person name="Riley R."/>
            <person name="Granchi Z."/>
        </authorList>
    </citation>
    <scope>NUCLEOTIDE SEQUENCE [LARGE SCALE GENOMIC DNA]</scope>
    <source>
        <strain evidence="2 3">CBS 132785</strain>
    </source>
</reference>
<protein>
    <recommendedName>
        <fullName evidence="1">Peptidase S33 tripeptidyl aminopeptidase-like C-terminal domain-containing protein</fullName>
    </recommendedName>
</protein>
<gene>
    <name evidence="2" type="ORF">PENSUB_3040</name>
</gene>
<dbReference type="AlphaFoldDB" id="A0A1Q5URH9"/>